<dbReference type="AlphaFoldDB" id="A0A8K0MZK0"/>
<reference evidence="1" key="1">
    <citation type="journal article" date="2017" name="Gigascience">
        <title>The genome draft of coconut (Cocos nucifera).</title>
        <authorList>
            <person name="Xiao Y."/>
            <person name="Xu P."/>
            <person name="Fan H."/>
            <person name="Baudouin L."/>
            <person name="Xia W."/>
            <person name="Bocs S."/>
            <person name="Xu J."/>
            <person name="Li Q."/>
            <person name="Guo A."/>
            <person name="Zhou L."/>
            <person name="Li J."/>
            <person name="Wu Y."/>
            <person name="Ma Z."/>
            <person name="Armero A."/>
            <person name="Issali A.E."/>
            <person name="Liu N."/>
            <person name="Peng M."/>
            <person name="Yang Y."/>
        </authorList>
    </citation>
    <scope>NUCLEOTIDE SEQUENCE</scope>
    <source>
        <tissue evidence="1">Spear leaf of Hainan Tall coconut</tissue>
    </source>
</reference>
<organism evidence="1 2">
    <name type="scientific">Cocos nucifera</name>
    <name type="common">Coconut palm</name>
    <dbReference type="NCBI Taxonomy" id="13894"/>
    <lineage>
        <taxon>Eukaryota</taxon>
        <taxon>Viridiplantae</taxon>
        <taxon>Streptophyta</taxon>
        <taxon>Embryophyta</taxon>
        <taxon>Tracheophyta</taxon>
        <taxon>Spermatophyta</taxon>
        <taxon>Magnoliopsida</taxon>
        <taxon>Liliopsida</taxon>
        <taxon>Arecaceae</taxon>
        <taxon>Arecoideae</taxon>
        <taxon>Cocoseae</taxon>
        <taxon>Attaleinae</taxon>
        <taxon>Cocos</taxon>
    </lineage>
</organism>
<keyword evidence="2" id="KW-1185">Reference proteome</keyword>
<dbReference type="OrthoDB" id="6409159at2759"/>
<evidence type="ECO:0000313" key="1">
    <source>
        <dbReference type="EMBL" id="KAG1335549.1"/>
    </source>
</evidence>
<proteinExistence type="predicted"/>
<dbReference type="EMBL" id="CM017874">
    <property type="protein sequence ID" value="KAG1335549.1"/>
    <property type="molecule type" value="Genomic_DNA"/>
</dbReference>
<name>A0A8K0MZK0_COCNU</name>
<gene>
    <name evidence="1" type="ORF">COCNU_03G016680</name>
</gene>
<accession>A0A8K0MZK0</accession>
<evidence type="ECO:0000313" key="2">
    <source>
        <dbReference type="Proteomes" id="UP000797356"/>
    </source>
</evidence>
<comment type="caution">
    <text evidence="1">The sequence shown here is derived from an EMBL/GenBank/DDBJ whole genome shotgun (WGS) entry which is preliminary data.</text>
</comment>
<reference evidence="1" key="2">
    <citation type="submission" date="2019-07" db="EMBL/GenBank/DDBJ databases">
        <authorList>
            <person name="Yang Y."/>
            <person name="Bocs S."/>
            <person name="Baudouin L."/>
        </authorList>
    </citation>
    <scope>NUCLEOTIDE SEQUENCE</scope>
    <source>
        <tissue evidence="1">Spear leaf of Hainan Tall coconut</tissue>
    </source>
</reference>
<protein>
    <submittedName>
        <fullName evidence="1">Uncharacterized protein</fullName>
    </submittedName>
</protein>
<dbReference type="Proteomes" id="UP000797356">
    <property type="component" value="Chromosome 3"/>
</dbReference>
<sequence length="50" mass="5553">MIGMLDTEEVSSLNNDSYTLIMRMIGENGSQLTCINFDFSIGFMSQVANN</sequence>